<dbReference type="SMART" id="SM00320">
    <property type="entry name" value="WD40"/>
    <property type="match status" value="2"/>
</dbReference>
<dbReference type="GeneID" id="94846403"/>
<keyword evidence="1" id="KW-0853">WD repeat</keyword>
<feature type="compositionally biased region" description="Basic and acidic residues" evidence="3">
    <location>
        <begin position="1032"/>
        <end position="1061"/>
    </location>
</feature>
<dbReference type="PANTHER" id="PTHR45532:SF1">
    <property type="entry name" value="WD REPEAT-CONTAINING PROTEIN 97"/>
    <property type="match status" value="1"/>
</dbReference>
<dbReference type="Proteomes" id="UP000179807">
    <property type="component" value="Unassembled WGS sequence"/>
</dbReference>
<keyword evidence="2" id="KW-0175">Coiled coil</keyword>
<dbReference type="RefSeq" id="XP_068349105.1">
    <property type="nucleotide sequence ID" value="XM_068511699.1"/>
</dbReference>
<sequence>MERDALIKFGIFQDSIHVHNYSDITSVCMSDNDSYILATPSQIVKINGHSIIDSSPLQFSSVTFASKHNLLIAISHRSFSLFVLPLNDLGRPILANYPTSQLVVSFVIFAPKSDTIITIGEKIKVWKLNVIHYSPSIPPGVSISCLRTFKGTFGVMSYSSVGFDENQEILFIPTNDGIRLFTIEGELVQTVGRITATMSSLFVYSQNNREILTYDRSEGMSLWSSIGTLVKRIPFGGSTVSTMEFVDDENVLVTDENGALYLLNVKTNRSFLCLTLPRKPIRVFVIHTRKPMILVLFENTYELMRVSIPWTVFATHVVRPIHSNIVPKINYRSRLLVQTENSFAKLFSPNDGTIVTAATPSCPASPVSLYYDRGCIVHYEKSLYKSYKAKIIETDSNKEVLLMCLDDGQTIIFDTIASPAKEVSIRYLRAKYIMPCIFNNEWCYVATAEGGDISLFNYNDFTLIASFNLTNTKIVSVNYHAPSNTLIAQYSNELIRFSFDQKTIVGKISLGIKSTLTEIFDESIFVCDVDGKIHKFTLENNLSITKDSIEISGHNSAISSISFGPTFFLSSSMDGTVVVWDYSFNKVSVITSPLPIYVVSWLNGGRDIILGTESELMQISGREIFRDEDVDDENFEIDNFCRKIDISNEQVKIVVPETQKSNFKKCNSRYKELLEQHQQKMEIKTQLLERIHGLQSISAPRNQNTGKPKKIEESRRRRIVDDMYNITMNAFTETSNQGIMQTQNKITKSQSNAAISSERYSDGSPLLQNLEKVIIVPPVKKEEEKAPRNKPGRSKSSNRRVENSKNGENSIGTGKDFIKKSLVKDEKSKKRREARRMKKIEKEKEMRRKATVLQVCGNETLTKQTSQERLLASMDTSLTIGEIPKAAPVPEIYFRPPCQIEQPASKKISRPIRRVSERVRKTAKEFVKQFEQNQPQPTEEEAETLKVVKKKKSLKKRLKRAPTPPEVRKFNLRSKGSQRRRKRAKTPPTLEAPPKVVKYKKCDHVIDDDIVQEVFLQKEVHGGRKISKKSISQKEETKKLSFRQHSDKSSTSTRRTDHIETDFEEDNELLHDSKSKYSTKYSEKSLDIQLKNSYKGSFRESCKGPLRGSLDDLHELEGEFAINSDGENFNANIFETGLDECKPNNVFQVVEPPPKNLDVSSLSTILGEFNPKMTDDEQRVRNLLFDLAQFRCIKLPKEKNEITRRNFNKRLDEIEQKIAKLTEEAEINPLAWRGIPPKLQKMIVESISIDDFFDETPQMFSERGNWGRNVQPNRRENQISKRSVESNIDFMADWRSKKTQLQKKSWTKARVSKVEKKKPWRM</sequence>
<dbReference type="InterPro" id="IPR036322">
    <property type="entry name" value="WD40_repeat_dom_sf"/>
</dbReference>
<proteinExistence type="predicted"/>
<feature type="compositionally biased region" description="Polar residues" evidence="3">
    <location>
        <begin position="695"/>
        <end position="706"/>
    </location>
</feature>
<feature type="region of interest" description="Disordered" evidence="3">
    <location>
        <begin position="694"/>
        <end position="717"/>
    </location>
</feature>
<dbReference type="Gene3D" id="2.130.10.10">
    <property type="entry name" value="YVTN repeat-like/Quinoprotein amine dehydrogenase"/>
    <property type="match status" value="2"/>
</dbReference>
<keyword evidence="5" id="KW-1185">Reference proteome</keyword>
<dbReference type="EMBL" id="MLAK01001208">
    <property type="protein sequence ID" value="OHS95968.1"/>
    <property type="molecule type" value="Genomic_DNA"/>
</dbReference>
<evidence type="ECO:0000256" key="2">
    <source>
        <dbReference type="SAM" id="Coils"/>
    </source>
</evidence>
<organism evidence="4 5">
    <name type="scientific">Tritrichomonas foetus</name>
    <dbReference type="NCBI Taxonomy" id="1144522"/>
    <lineage>
        <taxon>Eukaryota</taxon>
        <taxon>Metamonada</taxon>
        <taxon>Parabasalia</taxon>
        <taxon>Tritrichomonadida</taxon>
        <taxon>Tritrichomonadidae</taxon>
        <taxon>Tritrichomonas</taxon>
    </lineage>
</organism>
<feature type="coiled-coil region" evidence="2">
    <location>
        <begin position="1197"/>
        <end position="1224"/>
    </location>
</feature>
<dbReference type="PANTHER" id="PTHR45532">
    <property type="entry name" value="WD REPEAT-CONTAINING PROTEIN 97"/>
    <property type="match status" value="1"/>
</dbReference>
<protein>
    <submittedName>
        <fullName evidence="4">Uncharacterized protein</fullName>
    </submittedName>
</protein>
<evidence type="ECO:0000313" key="5">
    <source>
        <dbReference type="Proteomes" id="UP000179807"/>
    </source>
</evidence>
<accession>A0A1J4J9Y6</accession>
<name>A0A1J4J9Y6_9EUKA</name>
<feature type="repeat" description="WD" evidence="1">
    <location>
        <begin position="551"/>
        <end position="581"/>
    </location>
</feature>
<dbReference type="PROSITE" id="PS50082">
    <property type="entry name" value="WD_REPEATS_2"/>
    <property type="match status" value="1"/>
</dbReference>
<feature type="region of interest" description="Disordered" evidence="3">
    <location>
        <begin position="1022"/>
        <end position="1067"/>
    </location>
</feature>
<evidence type="ECO:0000313" key="4">
    <source>
        <dbReference type="EMBL" id="OHS95968.1"/>
    </source>
</evidence>
<dbReference type="VEuPathDB" id="TrichDB:TRFO_37886"/>
<feature type="region of interest" description="Disordered" evidence="3">
    <location>
        <begin position="781"/>
        <end position="817"/>
    </location>
</feature>
<feature type="compositionally biased region" description="Basic residues" evidence="3">
    <location>
        <begin position="947"/>
        <end position="960"/>
    </location>
</feature>
<gene>
    <name evidence="4" type="ORF">TRFO_37886</name>
</gene>
<dbReference type="OrthoDB" id="427368at2759"/>
<reference evidence="4" key="1">
    <citation type="submission" date="2016-10" db="EMBL/GenBank/DDBJ databases">
        <authorList>
            <person name="Benchimol M."/>
            <person name="Almeida L.G."/>
            <person name="Vasconcelos A.T."/>
            <person name="Perreira-Neves A."/>
            <person name="Rosa I.A."/>
            <person name="Tasca T."/>
            <person name="Bogo M.R."/>
            <person name="de Souza W."/>
        </authorList>
    </citation>
    <scope>NUCLEOTIDE SEQUENCE [LARGE SCALE GENOMIC DNA]</scope>
    <source>
        <strain evidence="4">K</strain>
    </source>
</reference>
<dbReference type="PROSITE" id="PS50294">
    <property type="entry name" value="WD_REPEATS_REGION"/>
    <property type="match status" value="1"/>
</dbReference>
<dbReference type="InterPro" id="IPR015943">
    <property type="entry name" value="WD40/YVTN_repeat-like_dom_sf"/>
</dbReference>
<feature type="compositionally biased region" description="Basic residues" evidence="3">
    <location>
        <begin position="970"/>
        <end position="985"/>
    </location>
</feature>
<comment type="caution">
    <text evidence="4">The sequence shown here is derived from an EMBL/GenBank/DDBJ whole genome shotgun (WGS) entry which is preliminary data.</text>
</comment>
<dbReference type="SUPFAM" id="SSF50978">
    <property type="entry name" value="WD40 repeat-like"/>
    <property type="match status" value="2"/>
</dbReference>
<dbReference type="InterPro" id="IPR001680">
    <property type="entry name" value="WD40_rpt"/>
</dbReference>
<evidence type="ECO:0000256" key="1">
    <source>
        <dbReference type="PROSITE-ProRule" id="PRU00221"/>
    </source>
</evidence>
<feature type="region of interest" description="Disordered" evidence="3">
    <location>
        <begin position="930"/>
        <end position="995"/>
    </location>
</feature>
<evidence type="ECO:0000256" key="3">
    <source>
        <dbReference type="SAM" id="MobiDB-lite"/>
    </source>
</evidence>
<dbReference type="Pfam" id="PF00400">
    <property type="entry name" value="WD40"/>
    <property type="match status" value="1"/>
</dbReference>
<feature type="compositionally biased region" description="Basic residues" evidence="3">
    <location>
        <begin position="788"/>
        <end position="798"/>
    </location>
</feature>